<evidence type="ECO:0000313" key="7">
    <source>
        <dbReference type="Proteomes" id="UP000323129"/>
    </source>
</evidence>
<reference evidence="4 7" key="2">
    <citation type="submission" date="2017-08" db="EMBL/GenBank/DDBJ databases">
        <title>Aeromonas veronii bv sobria strain NS22 whole genome sequencing.</title>
        <authorList>
            <person name="Katharios P."/>
            <person name="Ha V.Q."/>
            <person name="Smyrli M."/>
        </authorList>
    </citation>
    <scope>NUCLEOTIDE SEQUENCE [LARGE SCALE GENOMIC DNA]</scope>
    <source>
        <strain evidence="4 7">NS22</strain>
    </source>
</reference>
<evidence type="ECO:0000256" key="1">
    <source>
        <dbReference type="SAM" id="Phobius"/>
    </source>
</evidence>
<proteinExistence type="predicted"/>
<evidence type="ECO:0000313" key="6">
    <source>
        <dbReference type="Proteomes" id="UP000309618"/>
    </source>
</evidence>
<evidence type="ECO:0000313" key="2">
    <source>
        <dbReference type="EMBL" id="ANB53013.1"/>
    </source>
</evidence>
<dbReference type="GeneID" id="60846454"/>
<evidence type="ECO:0000313" key="4">
    <source>
        <dbReference type="EMBL" id="TYD42254.1"/>
    </source>
</evidence>
<dbReference type="EMBL" id="NQMC01000055">
    <property type="protein sequence ID" value="TYD42254.1"/>
    <property type="molecule type" value="Genomic_DNA"/>
</dbReference>
<dbReference type="Proteomes" id="UP000323129">
    <property type="component" value="Unassembled WGS sequence"/>
</dbReference>
<sequence>MRWILRGMMLLVAVAVLAWGQDKEYGTWSAGFLLAAWVMLEPGLRPALILLPVAGLTGIVTLLWQQPWL</sequence>
<evidence type="ECO:0000313" key="5">
    <source>
        <dbReference type="Proteomes" id="UP000076809"/>
    </source>
</evidence>
<keyword evidence="1" id="KW-1133">Transmembrane helix</keyword>
<dbReference type="EMBL" id="SSUX01000006">
    <property type="protein sequence ID" value="THJ45387.1"/>
    <property type="molecule type" value="Genomic_DNA"/>
</dbReference>
<protein>
    <submittedName>
        <fullName evidence="3">Uncharacterized protein</fullName>
    </submittedName>
</protein>
<dbReference type="Proteomes" id="UP000076809">
    <property type="component" value="Chromosome"/>
</dbReference>
<keyword evidence="7" id="KW-1185">Reference proteome</keyword>
<keyword evidence="1" id="KW-0472">Membrane</keyword>
<reference evidence="2 5" key="1">
    <citation type="journal article" date="2016" name="J. Clin. Microbiol.">
        <title>Detection and Whole-Genome Sequencing of Carbapenemase-Producing Aeromonas hydrophila Isolates from Routine Perirectal Surveillance Culture.</title>
        <authorList>
            <person name="Hughes H.Y."/>
            <person name="Conlan S.P."/>
            <person name="Lau A.F."/>
            <person name="Dekker J.P."/>
            <person name="Michelin A.V."/>
            <person name="Youn J.H."/>
            <person name="Henderson D.K."/>
            <person name="Frank K.M."/>
            <person name="Segre J.A."/>
            <person name="Palmore T.N."/>
        </authorList>
    </citation>
    <scope>NUCLEOTIDE SEQUENCE [LARGE SCALE GENOMIC DNA]</scope>
    <source>
        <strain evidence="2 5">AVNIH1</strain>
    </source>
</reference>
<accession>A0A162EX76</accession>
<dbReference type="Proteomes" id="UP000309618">
    <property type="component" value="Unassembled WGS sequence"/>
</dbReference>
<dbReference type="AlphaFoldDB" id="A0A162EX76"/>
<dbReference type="EMBL" id="CP014774">
    <property type="protein sequence ID" value="ANB53013.1"/>
    <property type="molecule type" value="Genomic_DNA"/>
</dbReference>
<evidence type="ECO:0000313" key="3">
    <source>
        <dbReference type="EMBL" id="THJ45387.1"/>
    </source>
</evidence>
<keyword evidence="1" id="KW-0812">Transmembrane</keyword>
<gene>
    <name evidence="4" type="ORF">CJF24_16615</name>
    <name evidence="3" type="ORF">E8Q35_09835</name>
    <name evidence="2" type="ORF">WM43_10190</name>
</gene>
<name>A0A162EX76_AERVE</name>
<feature type="transmembrane region" description="Helical" evidence="1">
    <location>
        <begin position="44"/>
        <end position="64"/>
    </location>
</feature>
<reference evidence="3 6" key="3">
    <citation type="submission" date="2019-04" db="EMBL/GenBank/DDBJ databases">
        <title>Comparative genomics of Aeromonas veronii strains pathogenic to fish.</title>
        <authorList>
            <person name="Cascarano M.C."/>
            <person name="Smyrli M."/>
            <person name="Katharios P."/>
        </authorList>
    </citation>
    <scope>NUCLEOTIDE SEQUENCE [LARGE SCALE GENOMIC DNA]</scope>
    <source>
        <strain evidence="3 6">XU1</strain>
    </source>
</reference>
<organism evidence="3 6">
    <name type="scientific">Aeromonas veronii</name>
    <dbReference type="NCBI Taxonomy" id="654"/>
    <lineage>
        <taxon>Bacteria</taxon>
        <taxon>Pseudomonadati</taxon>
        <taxon>Pseudomonadota</taxon>
        <taxon>Gammaproteobacteria</taxon>
        <taxon>Aeromonadales</taxon>
        <taxon>Aeromonadaceae</taxon>
        <taxon>Aeromonas</taxon>
    </lineage>
</organism>
<dbReference type="RefSeq" id="WP_005357820.1">
    <property type="nucleotide sequence ID" value="NZ_AP022281.1"/>
</dbReference>